<reference evidence="2" key="1">
    <citation type="journal article" date="2019" name="bioRxiv">
        <title>The Genome of the Zebra Mussel, Dreissena polymorpha: A Resource for Invasive Species Research.</title>
        <authorList>
            <person name="McCartney M.A."/>
            <person name="Auch B."/>
            <person name="Kono T."/>
            <person name="Mallez S."/>
            <person name="Zhang Y."/>
            <person name="Obille A."/>
            <person name="Becker A."/>
            <person name="Abrahante J.E."/>
            <person name="Garbe J."/>
            <person name="Badalamenti J.P."/>
            <person name="Herman A."/>
            <person name="Mangelson H."/>
            <person name="Liachko I."/>
            <person name="Sullivan S."/>
            <person name="Sone E.D."/>
            <person name="Koren S."/>
            <person name="Silverstein K.A.T."/>
            <person name="Beckman K.B."/>
            <person name="Gohl D.M."/>
        </authorList>
    </citation>
    <scope>NUCLEOTIDE SEQUENCE</scope>
    <source>
        <strain evidence="2">Duluth1</strain>
        <tissue evidence="2">Whole animal</tissue>
    </source>
</reference>
<dbReference type="Proteomes" id="UP000828390">
    <property type="component" value="Unassembled WGS sequence"/>
</dbReference>
<reference evidence="2" key="2">
    <citation type="submission" date="2020-11" db="EMBL/GenBank/DDBJ databases">
        <authorList>
            <person name="McCartney M.A."/>
            <person name="Auch B."/>
            <person name="Kono T."/>
            <person name="Mallez S."/>
            <person name="Becker A."/>
            <person name="Gohl D.M."/>
            <person name="Silverstein K.A.T."/>
            <person name="Koren S."/>
            <person name="Bechman K.B."/>
            <person name="Herman A."/>
            <person name="Abrahante J.E."/>
            <person name="Garbe J."/>
        </authorList>
    </citation>
    <scope>NUCLEOTIDE SEQUENCE</scope>
    <source>
        <strain evidence="2">Duluth1</strain>
        <tissue evidence="2">Whole animal</tissue>
    </source>
</reference>
<proteinExistence type="predicted"/>
<sequence length="191" mass="21442">MPRVPSSPAVLDDDSEECSKAPQAAPPQILTGPAALLCPKMASQKQPRTSRAAPMVMMEQKVTIKLNNTSSAMHIRLDLDTCTFYIFLYTCSVLFPQSQVGASAIPGERQKEWELWEKNEAQQEMEEAAVSLKLTNMYIYKFIYVSVYIHSYKFDILHSFRYISTERLGRHSHGGEGVPIGRPGYNSADGY</sequence>
<comment type="caution">
    <text evidence="2">The sequence shown here is derived from an EMBL/GenBank/DDBJ whole genome shotgun (WGS) entry which is preliminary data.</text>
</comment>
<gene>
    <name evidence="2" type="ORF">DPMN_094597</name>
</gene>
<accession>A0A9D4L608</accession>
<protein>
    <submittedName>
        <fullName evidence="2">Uncharacterized protein</fullName>
    </submittedName>
</protein>
<evidence type="ECO:0000313" key="2">
    <source>
        <dbReference type="EMBL" id="KAH3852100.1"/>
    </source>
</evidence>
<organism evidence="2 3">
    <name type="scientific">Dreissena polymorpha</name>
    <name type="common">Zebra mussel</name>
    <name type="synonym">Mytilus polymorpha</name>
    <dbReference type="NCBI Taxonomy" id="45954"/>
    <lineage>
        <taxon>Eukaryota</taxon>
        <taxon>Metazoa</taxon>
        <taxon>Spiralia</taxon>
        <taxon>Lophotrochozoa</taxon>
        <taxon>Mollusca</taxon>
        <taxon>Bivalvia</taxon>
        <taxon>Autobranchia</taxon>
        <taxon>Heteroconchia</taxon>
        <taxon>Euheterodonta</taxon>
        <taxon>Imparidentia</taxon>
        <taxon>Neoheterodontei</taxon>
        <taxon>Myida</taxon>
        <taxon>Dreissenoidea</taxon>
        <taxon>Dreissenidae</taxon>
        <taxon>Dreissena</taxon>
    </lineage>
</organism>
<dbReference type="EMBL" id="JAIWYP010000003">
    <property type="protein sequence ID" value="KAH3852100.1"/>
    <property type="molecule type" value="Genomic_DNA"/>
</dbReference>
<evidence type="ECO:0000256" key="1">
    <source>
        <dbReference type="SAM" id="MobiDB-lite"/>
    </source>
</evidence>
<feature type="region of interest" description="Disordered" evidence="1">
    <location>
        <begin position="170"/>
        <end position="191"/>
    </location>
</feature>
<evidence type="ECO:0000313" key="3">
    <source>
        <dbReference type="Proteomes" id="UP000828390"/>
    </source>
</evidence>
<dbReference type="AlphaFoldDB" id="A0A9D4L608"/>
<name>A0A9D4L608_DREPO</name>
<keyword evidence="3" id="KW-1185">Reference proteome</keyword>
<feature type="region of interest" description="Disordered" evidence="1">
    <location>
        <begin position="1"/>
        <end position="27"/>
    </location>
</feature>